<feature type="compositionally biased region" description="Basic and acidic residues" evidence="1">
    <location>
        <begin position="628"/>
        <end position="642"/>
    </location>
</feature>
<dbReference type="GeneID" id="111586257"/>
<evidence type="ECO:0008006" key="4">
    <source>
        <dbReference type="Google" id="ProtNLM"/>
    </source>
</evidence>
<sequence length="955" mass="105463">MRGRRGPSSSSGVRQLSRMSLRKQIIKDVHSESQQTDENTQEDEAAADGDDKDELSASLLPEHSAREQRWKEREDKSTPNEMTEEEMMDLALRLSEQEASVTALRRRQEEEEVMKAIEESMVDQPQPGQASQSQTLLTDASPRLCPRRKLSYSNRKKSAAVDPETNLNSGAGGAGNEKNNRNNKRTRKAGSPLLEMPDLSQKTCSQASPSSSECLSAHPDSPQSSDSTQIDDLQLRKSPVFPSTGGRAEVHVCRLTQDLLDSCRSSGFVLCSQDSWASTQIPAQPKSPTFRESNPTTRPGSIVSSEAVPSPSKSPVFGRNTRRETSPSACKPHASICSSTCENSGFTLSSQDSLTATARPKSPVFLSERLPKKPTEPSPGRSGSPVLDRTGRRQESRSDVQEKSEIPSANREVRNGDGGQVDSFDDASQSSHSDEPKEKPKDWNCSETELTSDMTLVLSDEDEDVTQVGGSSSPVFPGERPPHRAESQTASLNHLEADSPETSCSREAVSRTAPPSGEHADGPTVHYYWGVPFCPRGLDPDRYTKVILAQMEVYEKSLKQAQRCLMRKAEWGEAILPQPENSPSPELLTDSPQHHAPQRRGLRLRGQKLREAAESLPAEAEEEEEEERGGKENAEEEEKKDGDDEPVDVDDCEVCPETQLSDVTQDLMKDDRTEVSPQPPPESTDSPEVEMILQEVSPTSDKLLPPQEEEMEVDAPTDENTQPMGSIDSGGQTARQEEVKEDQMDPDVEEVAGRRLQRSESPELDLAIVPQSSEAAVDCPICQTSFPTSQIEMHAAYCDGEAADRRRPGGSHASLKPRRKRTRRVEATPDETNEPSNSGRNQEKCYICQKNIPLREYSRHTELCFQRRPSKTRGNLLSALEQTESRDSDAGPSGSKPAPGDIIDLRDDDEEEEVVSALRISDSPIRSFTSISEATDCLIDFKKQRRAAKPSQRRR</sequence>
<feature type="region of interest" description="Disordered" evidence="1">
    <location>
        <begin position="1"/>
        <end position="244"/>
    </location>
</feature>
<dbReference type="CDD" id="cd20912">
    <property type="entry name" value="AIR_RAP80-like"/>
    <property type="match status" value="1"/>
</dbReference>
<feature type="compositionally biased region" description="Basic and acidic residues" evidence="1">
    <location>
        <begin position="106"/>
        <end position="118"/>
    </location>
</feature>
<feature type="compositionally biased region" description="Basic and acidic residues" evidence="1">
    <location>
        <begin position="63"/>
        <end position="78"/>
    </location>
</feature>
<feature type="compositionally biased region" description="Basic and acidic residues" evidence="1">
    <location>
        <begin position="432"/>
        <end position="444"/>
    </location>
</feature>
<dbReference type="Ensembl" id="ENSAOCT00000002791.2">
    <property type="protein sequence ID" value="ENSAOCP00000007462.2"/>
    <property type="gene ID" value="ENSAOCG00000011242.2"/>
</dbReference>
<evidence type="ECO:0000313" key="3">
    <source>
        <dbReference type="Proteomes" id="UP001501940"/>
    </source>
</evidence>
<accession>A0A3Q1B0G9</accession>
<feature type="compositionally biased region" description="Polar residues" evidence="1">
    <location>
        <begin position="221"/>
        <end position="231"/>
    </location>
</feature>
<dbReference type="GO" id="GO:0006302">
    <property type="term" value="P:double-strand break repair"/>
    <property type="evidence" value="ECO:0007669"/>
    <property type="project" value="InterPro"/>
</dbReference>
<feature type="compositionally biased region" description="Basic and acidic residues" evidence="1">
    <location>
        <begin position="751"/>
        <end position="761"/>
    </location>
</feature>
<dbReference type="Gene3D" id="6.10.250.1800">
    <property type="match status" value="1"/>
</dbReference>
<dbReference type="CTD" id="51720"/>
<dbReference type="Proteomes" id="UP001501940">
    <property type="component" value="Chromosome 14"/>
</dbReference>
<reference evidence="2" key="2">
    <citation type="submission" date="2025-08" db="UniProtKB">
        <authorList>
            <consortium name="Ensembl"/>
        </authorList>
    </citation>
    <scope>IDENTIFICATION</scope>
</reference>
<feature type="compositionally biased region" description="Basic residues" evidence="1">
    <location>
        <begin position="596"/>
        <end position="607"/>
    </location>
</feature>
<dbReference type="PANTHER" id="PTHR15932">
    <property type="entry name" value="UBIQUITIN INTERACTION MOTIF-CONTAINING PROTEIN 1"/>
    <property type="match status" value="1"/>
</dbReference>
<feature type="compositionally biased region" description="Acidic residues" evidence="1">
    <location>
        <begin position="39"/>
        <end position="53"/>
    </location>
</feature>
<evidence type="ECO:0000256" key="1">
    <source>
        <dbReference type="SAM" id="MobiDB-lite"/>
    </source>
</evidence>
<dbReference type="RefSeq" id="XP_054873078.1">
    <property type="nucleotide sequence ID" value="XM_055017103.1"/>
</dbReference>
<feature type="compositionally biased region" description="Basic residues" evidence="1">
    <location>
        <begin position="145"/>
        <end position="158"/>
    </location>
</feature>
<protein>
    <recommendedName>
        <fullName evidence="4">BRCA1-A complex subunit RAP80</fullName>
    </recommendedName>
</protein>
<feature type="compositionally biased region" description="Polar residues" evidence="1">
    <location>
        <begin position="718"/>
        <end position="734"/>
    </location>
</feature>
<feature type="compositionally biased region" description="Polar residues" evidence="1">
    <location>
        <begin position="445"/>
        <end position="454"/>
    </location>
</feature>
<dbReference type="STRING" id="80972.ENSAOCP00000007462"/>
<feature type="region of interest" description="Disordered" evidence="1">
    <location>
        <begin position="351"/>
        <end position="522"/>
    </location>
</feature>
<feature type="compositionally biased region" description="Polar residues" evidence="1">
    <location>
        <begin position="280"/>
        <end position="304"/>
    </location>
</feature>
<dbReference type="GO" id="GO:0070531">
    <property type="term" value="C:BRCA1-A complex"/>
    <property type="evidence" value="ECO:0007669"/>
    <property type="project" value="InterPro"/>
</dbReference>
<reference evidence="2 3" key="1">
    <citation type="submission" date="2022-01" db="EMBL/GenBank/DDBJ databases">
        <title>A chromosome-scale genome assembly of the false clownfish, Amphiprion ocellaris.</title>
        <authorList>
            <person name="Ryu T."/>
        </authorList>
    </citation>
    <scope>NUCLEOTIDE SEQUENCE [LARGE SCALE GENOMIC DNA]</scope>
</reference>
<dbReference type="GO" id="GO:0042393">
    <property type="term" value="F:histone binding"/>
    <property type="evidence" value="ECO:0007669"/>
    <property type="project" value="TreeGrafter"/>
</dbReference>
<keyword evidence="3" id="KW-1185">Reference proteome</keyword>
<feature type="compositionally biased region" description="Polar residues" evidence="1">
    <location>
        <begin position="126"/>
        <end position="138"/>
    </location>
</feature>
<name>A0A3Q1B0G9_AMPOC</name>
<dbReference type="GO" id="GO:0070530">
    <property type="term" value="F:K63-linked polyubiquitin modification-dependent protein binding"/>
    <property type="evidence" value="ECO:0007669"/>
    <property type="project" value="InterPro"/>
</dbReference>
<feature type="region of interest" description="Disordered" evidence="1">
    <location>
        <begin position="802"/>
        <end position="844"/>
    </location>
</feature>
<feature type="region of interest" description="Disordered" evidence="1">
    <location>
        <begin position="880"/>
        <end position="918"/>
    </location>
</feature>
<dbReference type="InterPro" id="IPR038868">
    <property type="entry name" value="RAP80"/>
</dbReference>
<feature type="compositionally biased region" description="Low complexity" evidence="1">
    <location>
        <begin position="1"/>
        <end position="14"/>
    </location>
</feature>
<dbReference type="PANTHER" id="PTHR15932:SF2">
    <property type="entry name" value="BRCA1-A COMPLEX SUBUNIT RAP80"/>
    <property type="match status" value="1"/>
</dbReference>
<feature type="compositionally biased region" description="Acidic residues" evidence="1">
    <location>
        <begin position="643"/>
        <end position="654"/>
    </location>
</feature>
<dbReference type="GO" id="GO:0045739">
    <property type="term" value="P:positive regulation of DNA repair"/>
    <property type="evidence" value="ECO:0007669"/>
    <property type="project" value="TreeGrafter"/>
</dbReference>
<proteinExistence type="predicted"/>
<feature type="region of interest" description="Disordered" evidence="1">
    <location>
        <begin position="280"/>
        <end position="334"/>
    </location>
</feature>
<dbReference type="AlphaFoldDB" id="A0A3Q1B0G9"/>
<organism evidence="2 3">
    <name type="scientific">Amphiprion ocellaris</name>
    <name type="common">Clown anemonefish</name>
    <dbReference type="NCBI Taxonomy" id="80972"/>
    <lineage>
        <taxon>Eukaryota</taxon>
        <taxon>Metazoa</taxon>
        <taxon>Chordata</taxon>
        <taxon>Craniata</taxon>
        <taxon>Vertebrata</taxon>
        <taxon>Euteleostomi</taxon>
        <taxon>Actinopterygii</taxon>
        <taxon>Neopterygii</taxon>
        <taxon>Teleostei</taxon>
        <taxon>Neoteleostei</taxon>
        <taxon>Acanthomorphata</taxon>
        <taxon>Ovalentaria</taxon>
        <taxon>Pomacentridae</taxon>
        <taxon>Amphiprion</taxon>
    </lineage>
</organism>
<feature type="compositionally biased region" description="Polar residues" evidence="1">
    <location>
        <begin position="200"/>
        <end position="214"/>
    </location>
</feature>
<feature type="region of interest" description="Disordered" evidence="1">
    <location>
        <begin position="576"/>
        <end position="769"/>
    </location>
</feature>
<feature type="compositionally biased region" description="Basic and acidic residues" evidence="1">
    <location>
        <begin position="389"/>
        <end position="415"/>
    </location>
</feature>
<evidence type="ECO:0000313" key="2">
    <source>
        <dbReference type="Ensembl" id="ENSAOCP00000007462.2"/>
    </source>
</evidence>
<dbReference type="GeneTree" id="ENSGT00390000007635"/>
<reference evidence="2" key="3">
    <citation type="submission" date="2025-09" db="UniProtKB">
        <authorList>
            <consortium name="Ensembl"/>
        </authorList>
    </citation>
    <scope>IDENTIFICATION</scope>
</reference>
<feature type="compositionally biased region" description="Acidic residues" evidence="1">
    <location>
        <begin position="707"/>
        <end position="717"/>
    </location>
</feature>